<gene>
    <name evidence="1" type="ORF">MS3_05329</name>
</gene>
<feature type="non-terminal residue" evidence="1">
    <location>
        <position position="63"/>
    </location>
</feature>
<sequence>MKFPEIVRNTSRLNYVEAQQHRTKRVCGVIMPICALPVMIRILTTSKSMFAGIKARLSTFLEN</sequence>
<organism evidence="1">
    <name type="scientific">Schistosoma haematobium</name>
    <name type="common">Blood fluke</name>
    <dbReference type="NCBI Taxonomy" id="6185"/>
    <lineage>
        <taxon>Eukaryota</taxon>
        <taxon>Metazoa</taxon>
        <taxon>Spiralia</taxon>
        <taxon>Lophotrochozoa</taxon>
        <taxon>Platyhelminthes</taxon>
        <taxon>Trematoda</taxon>
        <taxon>Digenea</taxon>
        <taxon>Strigeidida</taxon>
        <taxon>Schistosomatoidea</taxon>
        <taxon>Schistosomatidae</taxon>
        <taxon>Schistosoma</taxon>
    </lineage>
</organism>
<name>A0A094ZV37_SCHHA</name>
<dbReference type="AlphaFoldDB" id="A0A094ZV37"/>
<evidence type="ECO:0000313" key="1">
    <source>
        <dbReference type="EMBL" id="KGB37004.1"/>
    </source>
</evidence>
<accession>A0A094ZV37</accession>
<proteinExistence type="predicted"/>
<protein>
    <submittedName>
        <fullName evidence="1">Uncharacterized protein</fullName>
    </submittedName>
</protein>
<reference evidence="1" key="1">
    <citation type="journal article" date="2012" name="Nat. Genet.">
        <title>Whole-genome sequence of Schistosoma haematobium.</title>
        <authorList>
            <person name="Young N.D."/>
            <person name="Jex A.R."/>
            <person name="Li B."/>
            <person name="Liu S."/>
            <person name="Yang L."/>
            <person name="Xiong Z."/>
            <person name="Li Y."/>
            <person name="Cantacessi C."/>
            <person name="Hall R.S."/>
            <person name="Xu X."/>
            <person name="Chen F."/>
            <person name="Wu X."/>
            <person name="Zerlotini A."/>
            <person name="Oliveira G."/>
            <person name="Hofmann A."/>
            <person name="Zhang G."/>
            <person name="Fang X."/>
            <person name="Kang Y."/>
            <person name="Campbell B.E."/>
            <person name="Loukas A."/>
            <person name="Ranganathan S."/>
            <person name="Rollinson D."/>
            <person name="Rinaldi G."/>
            <person name="Brindley P.J."/>
            <person name="Yang H."/>
            <person name="Wang J."/>
            <person name="Wang J."/>
            <person name="Gasser R.B."/>
        </authorList>
    </citation>
    <scope>NUCLEOTIDE SEQUENCE [LARGE SCALE GENOMIC DNA]</scope>
</reference>
<dbReference type="EMBL" id="KL250835">
    <property type="protein sequence ID" value="KGB37004.1"/>
    <property type="molecule type" value="Genomic_DNA"/>
</dbReference>